<dbReference type="PANTHER" id="PTHR43553">
    <property type="entry name" value="HEAVY METAL TRANSPORTER"/>
    <property type="match status" value="1"/>
</dbReference>
<evidence type="ECO:0000256" key="2">
    <source>
        <dbReference type="ARBA" id="ARBA00005417"/>
    </source>
</evidence>
<dbReference type="GO" id="GO:0005524">
    <property type="term" value="F:ATP binding"/>
    <property type="evidence" value="ECO:0007669"/>
    <property type="project" value="UniProtKB-KW"/>
</dbReference>
<dbReference type="GO" id="GO:0042626">
    <property type="term" value="F:ATPase-coupled transmembrane transporter activity"/>
    <property type="evidence" value="ECO:0007669"/>
    <property type="project" value="TreeGrafter"/>
</dbReference>
<evidence type="ECO:0000256" key="1">
    <source>
        <dbReference type="ARBA" id="ARBA00004202"/>
    </source>
</evidence>
<keyword evidence="5" id="KW-0547">Nucleotide-binding</keyword>
<dbReference type="InterPro" id="IPR050095">
    <property type="entry name" value="ECF_ABC_transporter_ATP-bd"/>
</dbReference>
<reference evidence="10 12" key="1">
    <citation type="submission" date="2016-08" db="EMBL/GenBank/DDBJ databases">
        <title>Moorella thermoacetica DSM 103132.</title>
        <authorList>
            <person name="Jendresen C.B."/>
            <person name="Redl S.M."/>
            <person name="Jensen T.O."/>
            <person name="Nielsen A.T."/>
        </authorList>
    </citation>
    <scope>NUCLEOTIDE SEQUENCE [LARGE SCALE GENOMIC DNA]</scope>
    <source>
        <strain evidence="10 12">DSM 103132</strain>
    </source>
</reference>
<keyword evidence="7" id="KW-1278">Translocase</keyword>
<dbReference type="InterPro" id="IPR003593">
    <property type="entry name" value="AAA+_ATPase"/>
</dbReference>
<evidence type="ECO:0000313" key="11">
    <source>
        <dbReference type="EMBL" id="TYL09963.1"/>
    </source>
</evidence>
<protein>
    <submittedName>
        <fullName evidence="10">Energy-coupling factor transporter ATP-binding protein EcfA2</fullName>
        <ecNumber evidence="10">3.6.3.-</ecNumber>
    </submittedName>
</protein>
<dbReference type="GO" id="GO:0016887">
    <property type="term" value="F:ATP hydrolysis activity"/>
    <property type="evidence" value="ECO:0007669"/>
    <property type="project" value="InterPro"/>
</dbReference>
<dbReference type="EC" id="3.6.3.-" evidence="10"/>
<evidence type="ECO:0000313" key="12">
    <source>
        <dbReference type="Proteomes" id="UP000094598"/>
    </source>
</evidence>
<feature type="domain" description="ABC transporter" evidence="9">
    <location>
        <begin position="24"/>
        <end position="264"/>
    </location>
</feature>
<comment type="subcellular location">
    <subcellularLocation>
        <location evidence="1">Cell membrane</location>
        <topology evidence="1">Peripheral membrane protein</topology>
    </subcellularLocation>
</comment>
<evidence type="ECO:0000256" key="4">
    <source>
        <dbReference type="ARBA" id="ARBA00022475"/>
    </source>
</evidence>
<sequence>MIKLTVGEVFSGLVKGCFNVKEALKFDNVSYRYPDSKEMALKNFNLTVAEGEFVGIIGPNAAGKSTLCRAANGLIPHSFTGDFKGDIFIKGINTRDKKPAQLAEYVGLVFADPEAQLSQMTVWEEVAFGPANLGIPKEEIFKRVETVLDLLKIGRMRYRSPFSLSGGEQQKVAIASVLAMEPDILVLDEPTSNLDPRGTADVFAAVKELNKKQNITVLMVEHEIELLAEYADRIVFMDHGEIVLEGPPGEVFRQVELIQKIGMNVPQVTEMAYILDRDYGVWGSKRYPVTIDELYSWLNSKFKENRI</sequence>
<keyword evidence="8" id="KW-0472">Membrane</keyword>
<keyword evidence="6 10" id="KW-0067">ATP-binding</keyword>
<dbReference type="PROSITE" id="PS50893">
    <property type="entry name" value="ABC_TRANSPORTER_2"/>
    <property type="match status" value="1"/>
</dbReference>
<dbReference type="Gene3D" id="3.40.50.300">
    <property type="entry name" value="P-loop containing nucleotide triphosphate hydrolases"/>
    <property type="match status" value="1"/>
</dbReference>
<keyword evidence="4" id="KW-1003">Cell membrane</keyword>
<evidence type="ECO:0000256" key="8">
    <source>
        <dbReference type="ARBA" id="ARBA00023136"/>
    </source>
</evidence>
<evidence type="ECO:0000313" key="13">
    <source>
        <dbReference type="Proteomes" id="UP000322283"/>
    </source>
</evidence>
<dbReference type="InterPro" id="IPR017871">
    <property type="entry name" value="ABC_transporter-like_CS"/>
</dbReference>
<evidence type="ECO:0000256" key="3">
    <source>
        <dbReference type="ARBA" id="ARBA00022448"/>
    </source>
</evidence>
<dbReference type="InterPro" id="IPR015856">
    <property type="entry name" value="ABC_transpr_CbiO/EcfA_su"/>
</dbReference>
<dbReference type="EMBL" id="CP017019">
    <property type="protein sequence ID" value="AOQ22897.1"/>
    <property type="molecule type" value="Genomic_DNA"/>
</dbReference>
<dbReference type="InterPro" id="IPR003439">
    <property type="entry name" value="ABC_transporter-like_ATP-bd"/>
</dbReference>
<accession>A0AAC9HFX4</accession>
<evidence type="ECO:0000256" key="6">
    <source>
        <dbReference type="ARBA" id="ARBA00022840"/>
    </source>
</evidence>
<keyword evidence="10" id="KW-0378">Hydrolase</keyword>
<dbReference type="Proteomes" id="UP000094598">
    <property type="component" value="Chromosome"/>
</dbReference>
<dbReference type="FunFam" id="3.40.50.300:FF:000224">
    <property type="entry name" value="Energy-coupling factor transporter ATP-binding protein EcfA"/>
    <property type="match status" value="1"/>
</dbReference>
<dbReference type="CDD" id="cd03225">
    <property type="entry name" value="ABC_cobalt_CbiO_domain1"/>
    <property type="match status" value="1"/>
</dbReference>
<dbReference type="SMART" id="SM00382">
    <property type="entry name" value="AAA"/>
    <property type="match status" value="1"/>
</dbReference>
<evidence type="ECO:0000259" key="9">
    <source>
        <dbReference type="PROSITE" id="PS50893"/>
    </source>
</evidence>
<gene>
    <name evidence="10" type="primary">ecfA2_2</name>
    <name evidence="10" type="ORF">Maut_00422</name>
    <name evidence="11" type="ORF">MTAT_24590</name>
</gene>
<dbReference type="InterPro" id="IPR027417">
    <property type="entry name" value="P-loop_NTPase"/>
</dbReference>
<dbReference type="AlphaFoldDB" id="A0AAC9HFX4"/>
<dbReference type="Proteomes" id="UP000322283">
    <property type="component" value="Unassembled WGS sequence"/>
</dbReference>
<dbReference type="PROSITE" id="PS00211">
    <property type="entry name" value="ABC_TRANSPORTER_1"/>
    <property type="match status" value="1"/>
</dbReference>
<dbReference type="GO" id="GO:0043190">
    <property type="term" value="C:ATP-binding cassette (ABC) transporter complex"/>
    <property type="evidence" value="ECO:0007669"/>
    <property type="project" value="TreeGrafter"/>
</dbReference>
<keyword evidence="13" id="KW-1185">Reference proteome</keyword>
<dbReference type="EMBL" id="VCDX01000011">
    <property type="protein sequence ID" value="TYL09963.1"/>
    <property type="molecule type" value="Genomic_DNA"/>
</dbReference>
<dbReference type="Pfam" id="PF00005">
    <property type="entry name" value="ABC_tran"/>
    <property type="match status" value="1"/>
</dbReference>
<evidence type="ECO:0000256" key="5">
    <source>
        <dbReference type="ARBA" id="ARBA00022741"/>
    </source>
</evidence>
<keyword evidence="3" id="KW-0813">Transport</keyword>
<name>A0AAC9HFX4_NEOTH</name>
<dbReference type="SUPFAM" id="SSF52540">
    <property type="entry name" value="P-loop containing nucleoside triphosphate hydrolases"/>
    <property type="match status" value="1"/>
</dbReference>
<evidence type="ECO:0000313" key="10">
    <source>
        <dbReference type="EMBL" id="AOQ22897.1"/>
    </source>
</evidence>
<proteinExistence type="inferred from homology"/>
<comment type="similarity">
    <text evidence="2">Belongs to the ABC transporter superfamily.</text>
</comment>
<reference evidence="11 13" key="2">
    <citation type="submission" date="2019-05" db="EMBL/GenBank/DDBJ databases">
        <title>Genome sequence of Moorella thermoacetica ATCC 33924.</title>
        <authorList>
            <person name="Poehlein A."/>
            <person name="Bengelsdorf F.R."/>
            <person name="Duerre P."/>
            <person name="Daniel R."/>
        </authorList>
    </citation>
    <scope>NUCLEOTIDE SEQUENCE [LARGE SCALE GENOMIC DNA]</scope>
    <source>
        <strain evidence="11 13">ATCC 33924</strain>
    </source>
</reference>
<evidence type="ECO:0000256" key="7">
    <source>
        <dbReference type="ARBA" id="ARBA00022967"/>
    </source>
</evidence>
<organism evidence="10 12">
    <name type="scientific">Neomoorella thermoacetica</name>
    <name type="common">Clostridium thermoaceticum</name>
    <dbReference type="NCBI Taxonomy" id="1525"/>
    <lineage>
        <taxon>Bacteria</taxon>
        <taxon>Bacillati</taxon>
        <taxon>Bacillota</taxon>
        <taxon>Clostridia</taxon>
        <taxon>Neomoorellales</taxon>
        <taxon>Neomoorellaceae</taxon>
        <taxon>Neomoorella</taxon>
    </lineage>
</organism>